<sequence length="310" mass="35154">MDIYAGITDNQQPFSEGDAAFEIELDVQGDQESGFHTKNDPRPGQQWHRDDITQKKGAIGVKCNMTDVIHGGFSETSDDYYMTLVVLLFRFDVRKNTRRISRADITVNFFGHNENDPYSRPEVYDISFNDAFCLVEKKHSESITRGASGTAGLTAAQMAELSASLNWEKTTTREVNSYTTIVGNTYRRGFGFGGNNQANWILKENDEHQTGIPVALRAGILLKRSDEMPFKCDVRINIKADIRSQIEDFFGFFRPKDDLVLFNPKERISQRKLGAVDSHQLDKKNLSKFNLEAVSDVTFLRFRDEALKGV</sequence>
<name>A0AAN7UYP0_9PEZI</name>
<keyword evidence="2" id="KW-1185">Reference proteome</keyword>
<dbReference type="Proteomes" id="UP001305414">
    <property type="component" value="Unassembled WGS sequence"/>
</dbReference>
<organism evidence="1 2">
    <name type="scientific">Xylaria bambusicola</name>
    <dbReference type="NCBI Taxonomy" id="326684"/>
    <lineage>
        <taxon>Eukaryota</taxon>
        <taxon>Fungi</taxon>
        <taxon>Dikarya</taxon>
        <taxon>Ascomycota</taxon>
        <taxon>Pezizomycotina</taxon>
        <taxon>Sordariomycetes</taxon>
        <taxon>Xylariomycetidae</taxon>
        <taxon>Xylariales</taxon>
        <taxon>Xylariaceae</taxon>
        <taxon>Xylaria</taxon>
    </lineage>
</organism>
<proteinExistence type="predicted"/>
<reference evidence="1 2" key="1">
    <citation type="submission" date="2023-10" db="EMBL/GenBank/DDBJ databases">
        <title>Draft genome sequence of Xylaria bambusicola isolate GMP-LS, the root and basal stem rot pathogen of sugarcane in Indonesia.</title>
        <authorList>
            <person name="Selvaraj P."/>
            <person name="Muralishankar V."/>
            <person name="Muruganantham S."/>
            <person name="Sp S."/>
            <person name="Haryani S."/>
            <person name="Lau K.J.X."/>
            <person name="Naqvi N.I."/>
        </authorList>
    </citation>
    <scope>NUCLEOTIDE SEQUENCE [LARGE SCALE GENOMIC DNA]</scope>
    <source>
        <strain evidence="1">GMP-LS</strain>
    </source>
</reference>
<gene>
    <name evidence="1" type="ORF">RRF57_005914</name>
</gene>
<protein>
    <submittedName>
        <fullName evidence="1">Uncharacterized protein</fullName>
    </submittedName>
</protein>
<dbReference type="EMBL" id="JAWHQM010000015">
    <property type="protein sequence ID" value="KAK5630199.1"/>
    <property type="molecule type" value="Genomic_DNA"/>
</dbReference>
<accession>A0AAN7UYP0</accession>
<evidence type="ECO:0000313" key="2">
    <source>
        <dbReference type="Proteomes" id="UP001305414"/>
    </source>
</evidence>
<dbReference type="AlphaFoldDB" id="A0AAN7UYP0"/>
<evidence type="ECO:0000313" key="1">
    <source>
        <dbReference type="EMBL" id="KAK5630199.1"/>
    </source>
</evidence>
<comment type="caution">
    <text evidence="1">The sequence shown here is derived from an EMBL/GenBank/DDBJ whole genome shotgun (WGS) entry which is preliminary data.</text>
</comment>